<dbReference type="HOGENOM" id="CLU_300852_0_0_11"/>
<proteinExistence type="predicted"/>
<feature type="transmembrane region" description="Helical" evidence="6">
    <location>
        <begin position="318"/>
        <end position="340"/>
    </location>
</feature>
<evidence type="ECO:0000256" key="6">
    <source>
        <dbReference type="SAM" id="Phobius"/>
    </source>
</evidence>
<organism evidence="8 9">
    <name type="scientific">Actinoplanes friuliensis DSM 7358</name>
    <dbReference type="NCBI Taxonomy" id="1246995"/>
    <lineage>
        <taxon>Bacteria</taxon>
        <taxon>Bacillati</taxon>
        <taxon>Actinomycetota</taxon>
        <taxon>Actinomycetes</taxon>
        <taxon>Micromonosporales</taxon>
        <taxon>Micromonosporaceae</taxon>
        <taxon>Actinoplanes</taxon>
    </lineage>
</organism>
<accession>U5W9V5</accession>
<feature type="domain" description="ABC3 transporter permease C-terminal" evidence="7">
    <location>
        <begin position="277"/>
        <end position="375"/>
    </location>
</feature>
<comment type="subcellular location">
    <subcellularLocation>
        <location evidence="1">Cell membrane</location>
        <topology evidence="1">Multi-pass membrane protein</topology>
    </subcellularLocation>
</comment>
<keyword evidence="3 6" id="KW-0812">Transmembrane</keyword>
<dbReference type="PATRIC" id="fig|1246995.3.peg.6579"/>
<feature type="transmembrane region" description="Helical" evidence="6">
    <location>
        <begin position="914"/>
        <end position="944"/>
    </location>
</feature>
<feature type="transmembrane region" description="Helical" evidence="6">
    <location>
        <begin position="408"/>
        <end position="426"/>
    </location>
</feature>
<feature type="transmembrane region" description="Helical" evidence="6">
    <location>
        <begin position="360"/>
        <end position="387"/>
    </location>
</feature>
<evidence type="ECO:0000259" key="7">
    <source>
        <dbReference type="Pfam" id="PF02687"/>
    </source>
</evidence>
<dbReference type="STRING" id="1246995.AFR_32510"/>
<dbReference type="RefSeq" id="WP_023561099.1">
    <property type="nucleotide sequence ID" value="NC_022657.1"/>
</dbReference>
<dbReference type="GO" id="GO:0005886">
    <property type="term" value="C:plasma membrane"/>
    <property type="evidence" value="ECO:0007669"/>
    <property type="project" value="UniProtKB-SubCell"/>
</dbReference>
<protein>
    <submittedName>
        <fullName evidence="8">Putative permease</fullName>
    </submittedName>
</protein>
<feature type="transmembrane region" description="Helical" evidence="6">
    <location>
        <begin position="432"/>
        <end position="452"/>
    </location>
</feature>
<name>U5W9V5_9ACTN</name>
<evidence type="ECO:0000256" key="3">
    <source>
        <dbReference type="ARBA" id="ARBA00022692"/>
    </source>
</evidence>
<evidence type="ECO:0000256" key="5">
    <source>
        <dbReference type="ARBA" id="ARBA00023136"/>
    </source>
</evidence>
<dbReference type="KEGG" id="afs:AFR_32510"/>
<dbReference type="AlphaFoldDB" id="U5W9V5"/>
<gene>
    <name evidence="8" type="ORF">AFR_32510</name>
</gene>
<reference evidence="8 9" key="1">
    <citation type="journal article" date="2014" name="J. Biotechnol.">
        <title>Complete genome sequence of the actinobacterium Actinoplanes friuliensis HAG 010964, producer of the lipopeptide antibiotic friulimycin.</title>
        <authorList>
            <person name="Ruckert C."/>
            <person name="Szczepanowski R."/>
            <person name="Albersmeier A."/>
            <person name="Goesmann A."/>
            <person name="Fischer N."/>
            <person name="Steinkamper A."/>
            <person name="Puhler A."/>
            <person name="Biener R."/>
            <person name="Schwartz D."/>
            <person name="Kalinowski J."/>
        </authorList>
    </citation>
    <scope>NUCLEOTIDE SEQUENCE [LARGE SCALE GENOMIC DNA]</scope>
    <source>
        <strain evidence="8 9">DSM 7358</strain>
    </source>
</reference>
<dbReference type="eggNOG" id="COG0577">
    <property type="taxonomic scope" value="Bacteria"/>
</dbReference>
<feature type="transmembrane region" description="Helical" evidence="6">
    <location>
        <begin position="275"/>
        <end position="297"/>
    </location>
</feature>
<evidence type="ECO:0000256" key="4">
    <source>
        <dbReference type="ARBA" id="ARBA00022989"/>
    </source>
</evidence>
<dbReference type="Proteomes" id="UP000017746">
    <property type="component" value="Chromosome"/>
</dbReference>
<keyword evidence="4 6" id="KW-1133">Transmembrane helix</keyword>
<sequence length="1001" mass="102773">MLALVLGAVRARLAQALTLLVLTGLIAAVAAAGPWYALAAGSRAADGDVASAPASQRTLSVRKIASTNGLPEPAVETFAGAVRGLLPLTGLQPVLGMTVGLAVDRGDARPSMSVSYRENFCDHVRLTGGSCPAAAYEGAISQDAAEQLGLRLGDSLKVQASQNTLPVTLKVVATYVVVDPAGSYWSNKLYRANGGIEPAFTVLDTFTDDQLTGPTITYDVEVPAELIRGDDGFDLGTRLSAADSAFTQADLRLVNPTWMLLATIARDRDTIRDGVVVALGQVLVLGLFAIGLAGRYTGRERRGDAALLKLRGSTRRGLLGLALGQHLVPMLAGALLGAPLGFLLARLLAGPVRGDDDRLLALGLAAAAVGATLLGGLLVLTVLEAAVLRIPVAGLIGRAASGRRDWRADVIDLVLLAVAVGATYQVRAGQSTGGLALVAPALVALAVALLFARLLGRLADRVGGAALHAGRLRLGLTAAQASRRPGIDRVFALVAVAVAIFVSTAGVWSAGREARVQRSEVELGATRVLSVQASNRTALEAAVRRADPGGKNAMAAVIDRESVPPVVAVDTSRLAAITRWRPEYGSLTTLAQAGDAQPLPPPAMVTGTGLTLRMTNDAKGPIRVSVVLQHEGTGIAHVVTFGPLKRGEHTVRRPVEGCTEAPGCRLVRWQLVGTDSESALPPVSAAVTLTGLSQQGPDGTVLDGAALGDSRRWRPDFRGAGVDVFAADGRLKLVMDRNEAGVPLVGNKVYAVDAALPLPIVLAGESPPAWQFSDPILYSFGGAAVRVRVAGTASVLPVVGRDGVLVDLETARRVAAEGDLGGTFQVWLAADAPDSVVDALRANGLTILGSDDVPERAALLGDQGTAVAATFALLAASVGLLLAAAAMAVAAAVERGRQAEQLLALRVQGMSLKNAVAIGYAGSGALVVAGLLTGLVAAAIARPAVGVQVRPFTDGWNLVPPPGALGAAALLLAGLVALLVLGVTGWLSVRPLVRTLRRSGR</sequence>
<feature type="transmembrane region" description="Helical" evidence="6">
    <location>
        <begin position="964"/>
        <end position="989"/>
    </location>
</feature>
<evidence type="ECO:0000256" key="2">
    <source>
        <dbReference type="ARBA" id="ARBA00022475"/>
    </source>
</evidence>
<keyword evidence="9" id="KW-1185">Reference proteome</keyword>
<dbReference type="EMBL" id="CP006272">
    <property type="protein sequence ID" value="AGZ44760.1"/>
    <property type="molecule type" value="Genomic_DNA"/>
</dbReference>
<dbReference type="InterPro" id="IPR003838">
    <property type="entry name" value="ABC3_permease_C"/>
</dbReference>
<evidence type="ECO:0000256" key="1">
    <source>
        <dbReference type="ARBA" id="ARBA00004651"/>
    </source>
</evidence>
<evidence type="ECO:0000313" key="8">
    <source>
        <dbReference type="EMBL" id="AGZ44760.1"/>
    </source>
</evidence>
<feature type="transmembrane region" description="Helical" evidence="6">
    <location>
        <begin position="866"/>
        <end position="893"/>
    </location>
</feature>
<keyword evidence="2" id="KW-1003">Cell membrane</keyword>
<evidence type="ECO:0000313" key="9">
    <source>
        <dbReference type="Proteomes" id="UP000017746"/>
    </source>
</evidence>
<keyword evidence="5 6" id="KW-0472">Membrane</keyword>
<dbReference type="Pfam" id="PF02687">
    <property type="entry name" value="FtsX"/>
    <property type="match status" value="1"/>
</dbReference>
<dbReference type="OrthoDB" id="5014019at2"/>
<feature type="transmembrane region" description="Helical" evidence="6">
    <location>
        <begin position="490"/>
        <end position="511"/>
    </location>
</feature>